<organism evidence="1 2">
    <name type="scientific">Sphaerisporangium rufum</name>
    <dbReference type="NCBI Taxonomy" id="1381558"/>
    <lineage>
        <taxon>Bacteria</taxon>
        <taxon>Bacillati</taxon>
        <taxon>Actinomycetota</taxon>
        <taxon>Actinomycetes</taxon>
        <taxon>Streptosporangiales</taxon>
        <taxon>Streptosporangiaceae</taxon>
        <taxon>Sphaerisporangium</taxon>
    </lineage>
</organism>
<proteinExistence type="predicted"/>
<dbReference type="EMBL" id="BOOU01000030">
    <property type="protein sequence ID" value="GII76862.1"/>
    <property type="molecule type" value="Genomic_DNA"/>
</dbReference>
<name>A0A919QZI5_9ACTN</name>
<comment type="caution">
    <text evidence="1">The sequence shown here is derived from an EMBL/GenBank/DDBJ whole genome shotgun (WGS) entry which is preliminary data.</text>
</comment>
<dbReference type="Proteomes" id="UP000655287">
    <property type="component" value="Unassembled WGS sequence"/>
</dbReference>
<sequence length="137" mass="15379">MNDGREDAVATVRNIVRALARLALPAEVQIELLEKAHLPSDELALDFEWSISTLWQAREIGLIDQRIEEELMGIDRRLGSIGGPEHAELWEDAALRAHPVWENVRTRAREVLGKIHSATGISPPSEDVFRAGEFDLH</sequence>
<accession>A0A919QZI5</accession>
<dbReference type="AlphaFoldDB" id="A0A919QZI5"/>
<gene>
    <name evidence="1" type="ORF">Sru01_18440</name>
</gene>
<protein>
    <submittedName>
        <fullName evidence="1">Uncharacterized protein</fullName>
    </submittedName>
</protein>
<keyword evidence="2" id="KW-1185">Reference proteome</keyword>
<evidence type="ECO:0000313" key="2">
    <source>
        <dbReference type="Proteomes" id="UP000655287"/>
    </source>
</evidence>
<evidence type="ECO:0000313" key="1">
    <source>
        <dbReference type="EMBL" id="GII76862.1"/>
    </source>
</evidence>
<reference evidence="1" key="1">
    <citation type="submission" date="2021-01" db="EMBL/GenBank/DDBJ databases">
        <title>Whole genome shotgun sequence of Sphaerisporangium rufum NBRC 109079.</title>
        <authorList>
            <person name="Komaki H."/>
            <person name="Tamura T."/>
        </authorList>
    </citation>
    <scope>NUCLEOTIDE SEQUENCE</scope>
    <source>
        <strain evidence="1">NBRC 109079</strain>
    </source>
</reference>
<dbReference type="RefSeq" id="WP_203983488.1">
    <property type="nucleotide sequence ID" value="NZ_BOOU01000030.1"/>
</dbReference>